<feature type="transmembrane region" description="Helical" evidence="1">
    <location>
        <begin position="30"/>
        <end position="61"/>
    </location>
</feature>
<dbReference type="AlphaFoldDB" id="A0A1X7V427"/>
<proteinExistence type="predicted"/>
<organism evidence="2">
    <name type="scientific">Amphimedon queenslandica</name>
    <name type="common">Sponge</name>
    <dbReference type="NCBI Taxonomy" id="400682"/>
    <lineage>
        <taxon>Eukaryota</taxon>
        <taxon>Metazoa</taxon>
        <taxon>Porifera</taxon>
        <taxon>Demospongiae</taxon>
        <taxon>Heteroscleromorpha</taxon>
        <taxon>Haplosclerida</taxon>
        <taxon>Niphatidae</taxon>
        <taxon>Amphimedon</taxon>
    </lineage>
</organism>
<feature type="transmembrane region" description="Helical" evidence="1">
    <location>
        <begin position="68"/>
        <end position="90"/>
    </location>
</feature>
<keyword evidence="1" id="KW-1133">Transmembrane helix</keyword>
<name>A0A1X7V427_AMPQE</name>
<evidence type="ECO:0000313" key="2">
    <source>
        <dbReference type="EnsemblMetazoa" id="Aqu2.1.34758_001"/>
    </source>
</evidence>
<keyword evidence="1" id="KW-0812">Transmembrane</keyword>
<dbReference type="EnsemblMetazoa" id="Aqu2.1.34758_001">
    <property type="protein sequence ID" value="Aqu2.1.34758_001"/>
    <property type="gene ID" value="Aqu2.1.34758"/>
</dbReference>
<accession>A0A1X7V427</accession>
<evidence type="ECO:0000256" key="1">
    <source>
        <dbReference type="SAM" id="Phobius"/>
    </source>
</evidence>
<dbReference type="InParanoid" id="A0A1X7V427"/>
<keyword evidence="1" id="KW-0472">Membrane</keyword>
<reference evidence="2" key="1">
    <citation type="submission" date="2017-05" db="UniProtKB">
        <authorList>
            <consortium name="EnsemblMetazoa"/>
        </authorList>
    </citation>
    <scope>IDENTIFICATION</scope>
</reference>
<protein>
    <submittedName>
        <fullName evidence="2">Uncharacterized protein</fullName>
    </submittedName>
</protein>
<sequence>MPSIVGGLLLEVVGLPPPFVMFVDDGCCYSFFVVAIIFIIFIFIYLFFFVCVCCFICGFLVVVLSSVIFPGLCCLVVLSFVFVPLLQGFLPS</sequence>